<geneLocation type="mitochondrion" evidence="1"/>
<sequence>MIHCSNGKVTRLDAISYIIDYYRCIDLKPMGNLLIFSFLSAMEVEGARAYLSYVVGGVGCVAYRTYPNDVLAMAKYEMISFGCGWGYVPTRTTWRYSLWEWLQSLYLVSSEGIYLFSSKEYWLAEYWLAIRDKPHEMV</sequence>
<comment type="caution">
    <text evidence="1">The sequence shown here is derived from an EMBL/GenBank/DDBJ whole genome shotgun (WGS) entry which is preliminary data.</text>
</comment>
<evidence type="ECO:0000313" key="1">
    <source>
        <dbReference type="EMBL" id="KUM50586.1"/>
    </source>
</evidence>
<dbReference type="EMBL" id="LKAM01000001">
    <property type="protein sequence ID" value="KUM50586.1"/>
    <property type="molecule type" value="Genomic_DNA"/>
</dbReference>
<organism evidence="1">
    <name type="scientific">Picea glauca</name>
    <name type="common">White spruce</name>
    <name type="synonym">Pinus glauca</name>
    <dbReference type="NCBI Taxonomy" id="3330"/>
    <lineage>
        <taxon>Eukaryota</taxon>
        <taxon>Viridiplantae</taxon>
        <taxon>Streptophyta</taxon>
        <taxon>Embryophyta</taxon>
        <taxon>Tracheophyta</taxon>
        <taxon>Spermatophyta</taxon>
        <taxon>Pinopsida</taxon>
        <taxon>Pinidae</taxon>
        <taxon>Conifers I</taxon>
        <taxon>Pinales</taxon>
        <taxon>Pinaceae</taxon>
        <taxon>Picea</taxon>
    </lineage>
</organism>
<protein>
    <submittedName>
        <fullName evidence="1">Uncharacterized protein</fullName>
    </submittedName>
</protein>
<accession>A0A124GP21</accession>
<proteinExistence type="predicted"/>
<keyword evidence="1" id="KW-0496">Mitochondrion</keyword>
<dbReference type="AlphaFoldDB" id="A0A124GP21"/>
<name>A0A124GP21_PICGL</name>
<reference evidence="1" key="1">
    <citation type="journal article" date="2015" name="Genome Biol. Evol.">
        <title>Organellar Genomes of White Spruce (Picea glauca): Assembly and Annotation.</title>
        <authorList>
            <person name="Jackman S.D."/>
            <person name="Warren R.L."/>
            <person name="Gibb E.A."/>
            <person name="Vandervalk B.P."/>
            <person name="Mohamadi H."/>
            <person name="Chu J."/>
            <person name="Raymond A."/>
            <person name="Pleasance S."/>
            <person name="Coope R."/>
            <person name="Wildung M.R."/>
            <person name="Ritland C.E."/>
            <person name="Bousquet J."/>
            <person name="Jones S.J."/>
            <person name="Bohlmann J."/>
            <person name="Birol I."/>
        </authorList>
    </citation>
    <scope>NUCLEOTIDE SEQUENCE [LARGE SCALE GENOMIC DNA]</scope>
    <source>
        <tissue evidence="1">Flushing bud</tissue>
    </source>
</reference>
<gene>
    <name evidence="1" type="ORF">ABT39_MTgene430</name>
</gene>